<evidence type="ECO:0000313" key="3">
    <source>
        <dbReference type="EMBL" id="QHP83291.1"/>
    </source>
</evidence>
<name>A0ABX6IT48_9CHLA</name>
<accession>A0ABX6IT48</accession>
<dbReference type="InterPro" id="IPR011990">
    <property type="entry name" value="TPR-like_helical_dom_sf"/>
</dbReference>
<evidence type="ECO:0000259" key="2">
    <source>
        <dbReference type="Pfam" id="PF13369"/>
    </source>
</evidence>
<organism evidence="3 4">
    <name type="scientific">Chlamydia suis</name>
    <dbReference type="NCBI Taxonomy" id="83559"/>
    <lineage>
        <taxon>Bacteria</taxon>
        <taxon>Pseudomonadati</taxon>
        <taxon>Chlamydiota</taxon>
        <taxon>Chlamydiia</taxon>
        <taxon>Chlamydiales</taxon>
        <taxon>Chlamydiaceae</taxon>
        <taxon>Chlamydia/Chlamydophila group</taxon>
        <taxon>Chlamydia</taxon>
    </lineage>
</organism>
<dbReference type="InterPro" id="IPR032698">
    <property type="entry name" value="SirB1_N"/>
</dbReference>
<dbReference type="Pfam" id="PF13369">
    <property type="entry name" value="Transglut_core2"/>
    <property type="match status" value="1"/>
</dbReference>
<sequence>MRRWIRVIGTGGLLLPMLLQAVGKAEKEPVFSKERQHIFWNVDPYCLESICACFVSNQDSLSAERLFFLFPQLSQEELLIFAKCILLSKNANYLFSDEEEAIFSKLILPRVSLGCNREDDLAKVLVLADSEVEEGKVRRYSLYLDVLALRAYVERERLVRAAYAESDQIELASIEAINTILFEKEGVRYPSKKEMFESRFSELGAVTDSKFGVCLGTVVLYQALAQRLTLSLEAVTPPGHIYLRYKGVINIETTSGGRHIPTDRYCECIKESQLRVRSQKELIGLTFMNRGAFFLQKGEFLQASRAYEKAKQYLADEQLSDLLGITYILLGKRKEGVFILKNSSERTRKGSAVYDYLQGYISSEVLGVLFADSGVSWQETANYRKKLLDLVEKFPKSGALRLRLAAITLELGLVKEGERLLEKSIEEAPEDLSLRLQFCKLLCNRLDYSRAKKQFDQAKAILAKEGLLFETSSYTLLRALEKNIALVAPN</sequence>
<protein>
    <recommendedName>
        <fullName evidence="2">Protein SirB1 N-terminal domain-containing protein</fullName>
    </recommendedName>
</protein>
<feature type="domain" description="Protein SirB1 N-terminal" evidence="2">
    <location>
        <begin position="164"/>
        <end position="273"/>
    </location>
</feature>
<evidence type="ECO:0000256" key="1">
    <source>
        <dbReference type="ARBA" id="ARBA00007100"/>
    </source>
</evidence>
<dbReference type="Proteomes" id="UP000512184">
    <property type="component" value="Chromosome"/>
</dbReference>
<evidence type="ECO:0000313" key="4">
    <source>
        <dbReference type="Proteomes" id="UP000512184"/>
    </source>
</evidence>
<comment type="similarity">
    <text evidence="1">Belongs to the UPF0162 family.</text>
</comment>
<keyword evidence="4" id="KW-1185">Reference proteome</keyword>
<dbReference type="SUPFAM" id="SSF48452">
    <property type="entry name" value="TPR-like"/>
    <property type="match status" value="1"/>
</dbReference>
<reference evidence="3" key="1">
    <citation type="submission" date="2019-01" db="EMBL/GenBank/DDBJ databases">
        <title>Whole genome sequencing and annotation enables comparative genome analysis that reveals unique features of the Chlamydia suis R19 Genome.</title>
        <authorList>
            <person name="Dimond Z.E."/>
        </authorList>
    </citation>
    <scope>NUCLEOTIDE SEQUENCE [LARGE SCALE GENOMIC DNA]</scope>
    <source>
        <strain evidence="3">R19</strain>
    </source>
</reference>
<dbReference type="Gene3D" id="1.25.40.10">
    <property type="entry name" value="Tetratricopeptide repeat domain"/>
    <property type="match status" value="1"/>
</dbReference>
<gene>
    <name evidence="3" type="primary">hypothetical protein</name>
    <name evidence="3" type="ORF">Chls_416</name>
</gene>
<proteinExistence type="inferred from homology"/>
<dbReference type="EMBL" id="CP035278">
    <property type="protein sequence ID" value="QHP83291.1"/>
    <property type="molecule type" value="Genomic_DNA"/>
</dbReference>